<feature type="binding site" evidence="7">
    <location>
        <position position="199"/>
    </location>
    <ligand>
        <name>substrate</name>
    </ligand>
</feature>
<comment type="function">
    <text evidence="1 7">Catalyzes the decarboxylation of orotidine 5'-monophosphate (OMP) to uridine 5'-monophosphate (UMP).</text>
</comment>
<comment type="pathway">
    <text evidence="2 7 8">Pyrimidine metabolism; UMP biosynthesis via de novo pathway; UMP from orotate: step 2/2.</text>
</comment>
<dbReference type="Gene3D" id="3.20.20.70">
    <property type="entry name" value="Aldolase class I"/>
    <property type="match status" value="1"/>
</dbReference>
<reference evidence="10 11" key="1">
    <citation type="submission" date="2023-03" db="EMBL/GenBank/DDBJ databases">
        <title>Fodinicurvata sp. CAU 1616 isolated from sea sendiment.</title>
        <authorList>
            <person name="Kim W."/>
        </authorList>
    </citation>
    <scope>NUCLEOTIDE SEQUENCE [LARGE SCALE GENOMIC DNA]</scope>
    <source>
        <strain evidence="10 11">CAU 1616</strain>
    </source>
</reference>
<evidence type="ECO:0000256" key="7">
    <source>
        <dbReference type="HAMAP-Rule" id="MF_01200"/>
    </source>
</evidence>
<organism evidence="10 11">
    <name type="scientific">Aquibaculum arenosum</name>
    <dbReference type="NCBI Taxonomy" id="3032591"/>
    <lineage>
        <taxon>Bacteria</taxon>
        <taxon>Pseudomonadati</taxon>
        <taxon>Pseudomonadota</taxon>
        <taxon>Alphaproteobacteria</taxon>
        <taxon>Rhodospirillales</taxon>
        <taxon>Rhodovibrionaceae</taxon>
        <taxon>Aquibaculum</taxon>
    </lineage>
</organism>
<dbReference type="InterPro" id="IPR013785">
    <property type="entry name" value="Aldolase_TIM"/>
</dbReference>
<dbReference type="PROSITE" id="PS00156">
    <property type="entry name" value="OMPDECASE"/>
    <property type="match status" value="1"/>
</dbReference>
<keyword evidence="11" id="KW-1185">Reference proteome</keyword>
<feature type="binding site" evidence="7">
    <location>
        <position position="17"/>
    </location>
    <ligand>
        <name>substrate</name>
    </ligand>
</feature>
<dbReference type="InterPro" id="IPR001754">
    <property type="entry name" value="OMPdeCOase_dom"/>
</dbReference>
<evidence type="ECO:0000313" key="11">
    <source>
        <dbReference type="Proteomes" id="UP001215503"/>
    </source>
</evidence>
<gene>
    <name evidence="7 10" type="primary">pyrF</name>
    <name evidence="10" type="ORF">P2G67_01590</name>
</gene>
<dbReference type="PANTHER" id="PTHR32119">
    <property type="entry name" value="OROTIDINE 5'-PHOSPHATE DECARBOXYLASE"/>
    <property type="match status" value="1"/>
</dbReference>
<dbReference type="InterPro" id="IPR047596">
    <property type="entry name" value="OMPdecase_bac"/>
</dbReference>
<keyword evidence="4 7" id="KW-0665">Pyrimidine biosynthesis</keyword>
<proteinExistence type="inferred from homology"/>
<dbReference type="EMBL" id="JARHUD010000001">
    <property type="protein sequence ID" value="MDF2094665.1"/>
    <property type="molecule type" value="Genomic_DNA"/>
</dbReference>
<feature type="binding site" evidence="7">
    <location>
        <position position="129"/>
    </location>
    <ligand>
        <name>substrate</name>
    </ligand>
</feature>
<feature type="binding site" evidence="7">
    <location>
        <begin position="65"/>
        <end position="74"/>
    </location>
    <ligand>
        <name>substrate</name>
    </ligand>
</feature>
<feature type="binding site" evidence="7">
    <location>
        <position position="39"/>
    </location>
    <ligand>
        <name>substrate</name>
    </ligand>
</feature>
<evidence type="ECO:0000259" key="9">
    <source>
        <dbReference type="SMART" id="SM00934"/>
    </source>
</evidence>
<feature type="active site" description="Proton donor" evidence="7">
    <location>
        <position position="67"/>
    </location>
</feature>
<keyword evidence="3 7" id="KW-0210">Decarboxylase</keyword>
<comment type="subunit">
    <text evidence="7">Homodimer.</text>
</comment>
<evidence type="ECO:0000256" key="2">
    <source>
        <dbReference type="ARBA" id="ARBA00004861"/>
    </source>
</evidence>
<comment type="caution">
    <text evidence="10">The sequence shown here is derived from an EMBL/GenBank/DDBJ whole genome shotgun (WGS) entry which is preliminary data.</text>
</comment>
<dbReference type="InterPro" id="IPR011060">
    <property type="entry name" value="RibuloseP-bd_barrel"/>
</dbReference>
<evidence type="ECO:0000313" key="10">
    <source>
        <dbReference type="EMBL" id="MDF2094665.1"/>
    </source>
</evidence>
<evidence type="ECO:0000256" key="5">
    <source>
        <dbReference type="ARBA" id="ARBA00023239"/>
    </source>
</evidence>
<evidence type="ECO:0000256" key="4">
    <source>
        <dbReference type="ARBA" id="ARBA00022975"/>
    </source>
</evidence>
<evidence type="ECO:0000256" key="8">
    <source>
        <dbReference type="RuleBase" id="RU000512"/>
    </source>
</evidence>
<dbReference type="RefSeq" id="WP_275819339.1">
    <property type="nucleotide sequence ID" value="NZ_JARHUD010000001.1"/>
</dbReference>
<accession>A0ABT5YIA3</accession>
<feature type="binding site" evidence="7">
    <location>
        <position position="190"/>
    </location>
    <ligand>
        <name>substrate</name>
    </ligand>
</feature>
<evidence type="ECO:0000256" key="1">
    <source>
        <dbReference type="ARBA" id="ARBA00002356"/>
    </source>
</evidence>
<dbReference type="InterPro" id="IPR018089">
    <property type="entry name" value="OMPdecase_AS"/>
</dbReference>
<keyword evidence="5 7" id="KW-0456">Lyase</keyword>
<dbReference type="NCBIfam" id="NF001273">
    <property type="entry name" value="PRK00230.1"/>
    <property type="match status" value="1"/>
</dbReference>
<dbReference type="GO" id="GO:0004590">
    <property type="term" value="F:orotidine-5'-phosphate decarboxylase activity"/>
    <property type="evidence" value="ECO:0007669"/>
    <property type="project" value="UniProtKB-EC"/>
</dbReference>
<dbReference type="Proteomes" id="UP001215503">
    <property type="component" value="Unassembled WGS sequence"/>
</dbReference>
<evidence type="ECO:0000256" key="6">
    <source>
        <dbReference type="ARBA" id="ARBA00049157"/>
    </source>
</evidence>
<dbReference type="NCBIfam" id="TIGR01740">
    <property type="entry name" value="pyrF"/>
    <property type="match status" value="1"/>
</dbReference>
<dbReference type="SUPFAM" id="SSF51366">
    <property type="entry name" value="Ribulose-phoshate binding barrel"/>
    <property type="match status" value="1"/>
</dbReference>
<dbReference type="SMART" id="SM00934">
    <property type="entry name" value="OMPdecase"/>
    <property type="match status" value="1"/>
</dbReference>
<dbReference type="HAMAP" id="MF_01200_B">
    <property type="entry name" value="OMPdecase_type1_B"/>
    <property type="match status" value="1"/>
</dbReference>
<sequence>MSESCPPGMERVFVGLDTPDYARAQDLVERLSGLVGGFKLGKEFLAAQGPKVAREVVGAAPLFLDVKFHDIPNTVASALRALAPQAPAIVNVHASGGPAMLRAAAEAVERAAEEQDRPRPWLIAVTVLTSLDDTDLVAVGQSGPVADQVVRLARLAQDCGLDGVVCSPREITALRAACGADFKLVVPGIRPAWAAAGDQKRIMTPAEAVAAGADRLVIGRPITAASDPADAARRIAAEIGAEIDAASSS</sequence>
<dbReference type="InterPro" id="IPR014732">
    <property type="entry name" value="OMPdecase"/>
</dbReference>
<feature type="domain" description="Orotidine 5'-phosphate decarboxylase" evidence="9">
    <location>
        <begin position="11"/>
        <end position="235"/>
    </location>
</feature>
<comment type="catalytic activity">
    <reaction evidence="6 7 8">
        <text>orotidine 5'-phosphate + H(+) = UMP + CO2</text>
        <dbReference type="Rhea" id="RHEA:11596"/>
        <dbReference type="ChEBI" id="CHEBI:15378"/>
        <dbReference type="ChEBI" id="CHEBI:16526"/>
        <dbReference type="ChEBI" id="CHEBI:57538"/>
        <dbReference type="ChEBI" id="CHEBI:57865"/>
        <dbReference type="EC" id="4.1.1.23"/>
    </reaction>
</comment>
<dbReference type="PANTHER" id="PTHR32119:SF2">
    <property type="entry name" value="OROTIDINE 5'-PHOSPHATE DECARBOXYLASE"/>
    <property type="match status" value="1"/>
</dbReference>
<dbReference type="CDD" id="cd04725">
    <property type="entry name" value="OMP_decarboxylase_like"/>
    <property type="match status" value="1"/>
</dbReference>
<feature type="binding site" evidence="7">
    <location>
        <position position="219"/>
    </location>
    <ligand>
        <name>substrate</name>
    </ligand>
</feature>
<name>A0ABT5YIA3_9PROT</name>
<protein>
    <recommendedName>
        <fullName evidence="7">Orotidine 5'-phosphate decarboxylase</fullName>
        <ecNumber evidence="7">4.1.1.23</ecNumber>
    </recommendedName>
    <alternativeName>
        <fullName evidence="7">OMP decarboxylase</fullName>
        <shortName evidence="7">OMPDCase</shortName>
        <shortName evidence="7">OMPdecase</shortName>
    </alternativeName>
</protein>
<evidence type="ECO:0000256" key="3">
    <source>
        <dbReference type="ARBA" id="ARBA00022793"/>
    </source>
</evidence>
<feature type="binding site" evidence="7">
    <location>
        <position position="220"/>
    </location>
    <ligand>
        <name>substrate</name>
    </ligand>
</feature>
<comment type="similarity">
    <text evidence="7">Belongs to the OMP decarboxylase family. Type 1 subfamily.</text>
</comment>
<dbReference type="Pfam" id="PF00215">
    <property type="entry name" value="OMPdecase"/>
    <property type="match status" value="1"/>
</dbReference>
<dbReference type="EC" id="4.1.1.23" evidence="7"/>